<dbReference type="HOGENOM" id="CLU_069356_19_2_11"/>
<dbReference type="GO" id="GO:0000976">
    <property type="term" value="F:transcription cis-regulatory region binding"/>
    <property type="evidence" value="ECO:0007669"/>
    <property type="project" value="TreeGrafter"/>
</dbReference>
<protein>
    <submittedName>
        <fullName evidence="5">Putative Transcriptional regulator</fullName>
    </submittedName>
</protein>
<dbReference type="eggNOG" id="COG1309">
    <property type="taxonomic scope" value="Bacteria"/>
</dbReference>
<dbReference type="GO" id="GO:0003700">
    <property type="term" value="F:DNA-binding transcription factor activity"/>
    <property type="evidence" value="ECO:0007669"/>
    <property type="project" value="TreeGrafter"/>
</dbReference>
<evidence type="ECO:0000259" key="4">
    <source>
        <dbReference type="Pfam" id="PF00440"/>
    </source>
</evidence>
<evidence type="ECO:0000313" key="6">
    <source>
        <dbReference type="Proteomes" id="UP000018291"/>
    </source>
</evidence>
<gene>
    <name evidence="5" type="ORF">BN381_500009</name>
</gene>
<dbReference type="STRING" id="1229780.BN381_500009"/>
<reference evidence="5 6" key="1">
    <citation type="journal article" date="2013" name="ISME J.">
        <title>Metabolic model for the filamentous 'Candidatus Microthrix parvicella' based on genomic and metagenomic analyses.</title>
        <authorList>
            <person name="Jon McIlroy S."/>
            <person name="Kristiansen R."/>
            <person name="Albertsen M."/>
            <person name="Michael Karst S."/>
            <person name="Rossetti S."/>
            <person name="Lund Nielsen J."/>
            <person name="Tandoi V."/>
            <person name="James Seviour R."/>
            <person name="Nielsen P.H."/>
        </authorList>
    </citation>
    <scope>NUCLEOTIDE SEQUENCE [LARGE SCALE GENOMIC DNA]</scope>
    <source>
        <strain evidence="5 6">RN1</strain>
    </source>
</reference>
<dbReference type="Pfam" id="PF00440">
    <property type="entry name" value="TetR_N"/>
    <property type="match status" value="1"/>
</dbReference>
<dbReference type="PANTHER" id="PTHR30055:SF234">
    <property type="entry name" value="HTH-TYPE TRANSCRIPTIONAL REGULATOR BETI"/>
    <property type="match status" value="1"/>
</dbReference>
<dbReference type="EMBL" id="CANL01000046">
    <property type="protein sequence ID" value="CCM65051.1"/>
    <property type="molecule type" value="Genomic_DNA"/>
</dbReference>
<evidence type="ECO:0000256" key="2">
    <source>
        <dbReference type="ARBA" id="ARBA00023125"/>
    </source>
</evidence>
<accession>R4Z663</accession>
<evidence type="ECO:0000256" key="1">
    <source>
        <dbReference type="ARBA" id="ARBA00023015"/>
    </source>
</evidence>
<keyword evidence="6" id="KW-1185">Reference proteome</keyword>
<evidence type="ECO:0000256" key="3">
    <source>
        <dbReference type="ARBA" id="ARBA00023163"/>
    </source>
</evidence>
<keyword evidence="3" id="KW-0804">Transcription</keyword>
<keyword evidence="1" id="KW-0805">Transcription regulation</keyword>
<dbReference type="RefSeq" id="WP_012229453.1">
    <property type="nucleotide sequence ID" value="NZ_HG422565.1"/>
</dbReference>
<evidence type="ECO:0000313" key="5">
    <source>
        <dbReference type="EMBL" id="CCM65051.1"/>
    </source>
</evidence>
<dbReference type="PANTHER" id="PTHR30055">
    <property type="entry name" value="HTH-TYPE TRANSCRIPTIONAL REGULATOR RUTR"/>
    <property type="match status" value="1"/>
</dbReference>
<proteinExistence type="predicted"/>
<dbReference type="Proteomes" id="UP000018291">
    <property type="component" value="Unassembled WGS sequence"/>
</dbReference>
<keyword evidence="2" id="KW-0238">DNA-binding</keyword>
<sequence>MARDATETRNKLIRAGEQRFARNGVDGATLRDIVRAAGQANDAAVGYHFGSRDGLVRAIVDRHMEAMEAQRSQTLETLGDADLVDVVEMVVLPIAELLTSPEGRDFLRIAAQLAEFSGVRAAQPSTDIEDTALAAQLGRLETLIAERIGRQRARERVASLVTFLTASLAERARAIERAPGPATDRQRYVGELVAMLAAAMAA</sequence>
<dbReference type="InterPro" id="IPR001647">
    <property type="entry name" value="HTH_TetR"/>
</dbReference>
<name>R4Z663_9ACTN</name>
<organism evidence="5 6">
    <name type="scientific">Candidatus Neomicrothrix parvicella RN1</name>
    <dbReference type="NCBI Taxonomy" id="1229780"/>
    <lineage>
        <taxon>Bacteria</taxon>
        <taxon>Bacillati</taxon>
        <taxon>Actinomycetota</taxon>
        <taxon>Acidimicrobiia</taxon>
        <taxon>Acidimicrobiales</taxon>
        <taxon>Microthrixaceae</taxon>
        <taxon>Candidatus Neomicrothrix</taxon>
    </lineage>
</organism>
<dbReference type="Gene3D" id="1.10.357.10">
    <property type="entry name" value="Tetracycline Repressor, domain 2"/>
    <property type="match status" value="1"/>
</dbReference>
<dbReference type="AlphaFoldDB" id="R4Z663"/>
<dbReference type="InterPro" id="IPR009057">
    <property type="entry name" value="Homeodomain-like_sf"/>
</dbReference>
<comment type="caution">
    <text evidence="5">The sequence shown here is derived from an EMBL/GenBank/DDBJ whole genome shotgun (WGS) entry which is preliminary data.</text>
</comment>
<dbReference type="InterPro" id="IPR050109">
    <property type="entry name" value="HTH-type_TetR-like_transc_reg"/>
</dbReference>
<feature type="domain" description="HTH tetR-type" evidence="4">
    <location>
        <begin position="12"/>
        <end position="59"/>
    </location>
</feature>
<dbReference type="SUPFAM" id="SSF46689">
    <property type="entry name" value="Homeodomain-like"/>
    <property type="match status" value="1"/>
</dbReference>